<evidence type="ECO:0008006" key="12">
    <source>
        <dbReference type="Google" id="ProtNLM"/>
    </source>
</evidence>
<protein>
    <recommendedName>
        <fullName evidence="12">Chromatin structure-remodeling complex protein RSC8</fullName>
    </recommendedName>
</protein>
<dbReference type="PROSITE" id="PS51293">
    <property type="entry name" value="SANT"/>
    <property type="match status" value="1"/>
</dbReference>
<keyword evidence="1" id="KW-0805">Transcription regulation</keyword>
<evidence type="ECO:0000259" key="9">
    <source>
        <dbReference type="PROSITE" id="PS51293"/>
    </source>
</evidence>
<gene>
    <name evidence="10" type="ORF">PUMCH_000486</name>
</gene>
<feature type="region of interest" description="Disordered" evidence="6">
    <location>
        <begin position="1"/>
        <end position="37"/>
    </location>
</feature>
<dbReference type="EMBL" id="CP138894">
    <property type="protein sequence ID" value="WPK23253.1"/>
    <property type="molecule type" value="Genomic_DNA"/>
</dbReference>
<evidence type="ECO:0000256" key="3">
    <source>
        <dbReference type="ARBA" id="ARBA00023163"/>
    </source>
</evidence>
<dbReference type="Pfam" id="PF04433">
    <property type="entry name" value="SWIRM"/>
    <property type="match status" value="1"/>
</dbReference>
<feature type="compositionally biased region" description="Basic and acidic residues" evidence="6">
    <location>
        <begin position="25"/>
        <end position="37"/>
    </location>
</feature>
<dbReference type="Pfam" id="PF00249">
    <property type="entry name" value="Myb_DNA-binding"/>
    <property type="match status" value="1"/>
</dbReference>
<name>A0AAX4H4A1_9ASCO</name>
<accession>A0AAX4H4A1</accession>
<keyword evidence="2" id="KW-0238">DNA-binding</keyword>
<evidence type="ECO:0000259" key="8">
    <source>
        <dbReference type="PROSITE" id="PS50934"/>
    </source>
</evidence>
<dbReference type="PROSITE" id="PS50090">
    <property type="entry name" value="MYB_LIKE"/>
    <property type="match status" value="1"/>
</dbReference>
<evidence type="ECO:0000256" key="6">
    <source>
        <dbReference type="SAM" id="MobiDB-lite"/>
    </source>
</evidence>
<dbReference type="Proteomes" id="UP001338582">
    <property type="component" value="Chromosome 1"/>
</dbReference>
<dbReference type="CDD" id="cd00167">
    <property type="entry name" value="SANT"/>
    <property type="match status" value="1"/>
</dbReference>
<keyword evidence="3" id="KW-0804">Transcription</keyword>
<evidence type="ECO:0000313" key="10">
    <source>
        <dbReference type="EMBL" id="WPK23253.1"/>
    </source>
</evidence>
<evidence type="ECO:0000313" key="11">
    <source>
        <dbReference type="Proteomes" id="UP001338582"/>
    </source>
</evidence>
<proteinExistence type="predicted"/>
<dbReference type="InterPro" id="IPR032451">
    <property type="entry name" value="SMARCC_C"/>
</dbReference>
<evidence type="ECO:0000256" key="4">
    <source>
        <dbReference type="ARBA" id="ARBA00023242"/>
    </source>
</evidence>
<dbReference type="PROSITE" id="PS50934">
    <property type="entry name" value="SWIRM"/>
    <property type="match status" value="1"/>
</dbReference>
<evidence type="ECO:0000256" key="5">
    <source>
        <dbReference type="SAM" id="Coils"/>
    </source>
</evidence>
<dbReference type="KEGG" id="asau:88171555"/>
<keyword evidence="4" id="KW-0539">Nucleus</keyword>
<dbReference type="GO" id="GO:0016514">
    <property type="term" value="C:SWI/SNF complex"/>
    <property type="evidence" value="ECO:0007669"/>
    <property type="project" value="TreeGrafter"/>
</dbReference>
<dbReference type="AlphaFoldDB" id="A0AAX4H4A1"/>
<dbReference type="InterPro" id="IPR001005">
    <property type="entry name" value="SANT/Myb"/>
</dbReference>
<dbReference type="GO" id="GO:0042393">
    <property type="term" value="F:histone binding"/>
    <property type="evidence" value="ECO:0007669"/>
    <property type="project" value="TreeGrafter"/>
</dbReference>
<dbReference type="InterPro" id="IPR017884">
    <property type="entry name" value="SANT_dom"/>
</dbReference>
<reference evidence="10 11" key="1">
    <citation type="submission" date="2023-10" db="EMBL/GenBank/DDBJ databases">
        <title>Draft Genome Sequence of Candida saopaulonensis from a very Premature Infant with Sepsis.</title>
        <authorList>
            <person name="Ning Y."/>
            <person name="Dai R."/>
            <person name="Xiao M."/>
            <person name="Xu Y."/>
            <person name="Yan Q."/>
            <person name="Zhang L."/>
        </authorList>
    </citation>
    <scope>NUCLEOTIDE SEQUENCE [LARGE SCALE GENOMIC DNA]</scope>
    <source>
        <strain evidence="10 11">19XY460</strain>
    </source>
</reference>
<dbReference type="RefSeq" id="XP_062875640.1">
    <property type="nucleotide sequence ID" value="XM_063019570.1"/>
</dbReference>
<feature type="coiled-coil region" evidence="5">
    <location>
        <begin position="422"/>
        <end position="474"/>
    </location>
</feature>
<dbReference type="Gene3D" id="1.10.10.60">
    <property type="entry name" value="Homeodomain-like"/>
    <property type="match status" value="1"/>
</dbReference>
<dbReference type="PANTHER" id="PTHR12802:SF41">
    <property type="entry name" value="BRAHMA ASSOCIATED PROTEIN 155 KDA"/>
    <property type="match status" value="1"/>
</dbReference>
<keyword evidence="11" id="KW-1185">Reference proteome</keyword>
<feature type="domain" description="SANT" evidence="9">
    <location>
        <begin position="311"/>
        <end position="376"/>
    </location>
</feature>
<feature type="compositionally biased region" description="Low complexity" evidence="6">
    <location>
        <begin position="13"/>
        <end position="24"/>
    </location>
</feature>
<feature type="domain" description="SWIRM" evidence="8">
    <location>
        <begin position="59"/>
        <end position="162"/>
    </location>
</feature>
<dbReference type="InterPro" id="IPR007526">
    <property type="entry name" value="SWIRM"/>
</dbReference>
<dbReference type="SMART" id="SM00717">
    <property type="entry name" value="SANT"/>
    <property type="match status" value="1"/>
</dbReference>
<organism evidence="10 11">
    <name type="scientific">Australozyma saopauloensis</name>
    <dbReference type="NCBI Taxonomy" id="291208"/>
    <lineage>
        <taxon>Eukaryota</taxon>
        <taxon>Fungi</taxon>
        <taxon>Dikarya</taxon>
        <taxon>Ascomycota</taxon>
        <taxon>Saccharomycotina</taxon>
        <taxon>Pichiomycetes</taxon>
        <taxon>Metschnikowiaceae</taxon>
        <taxon>Australozyma</taxon>
    </lineage>
</organism>
<dbReference type="InterPro" id="IPR036388">
    <property type="entry name" value="WH-like_DNA-bd_sf"/>
</dbReference>
<dbReference type="GO" id="GO:0003677">
    <property type="term" value="F:DNA binding"/>
    <property type="evidence" value="ECO:0007669"/>
    <property type="project" value="UniProtKB-KW"/>
</dbReference>
<dbReference type="Gene3D" id="1.10.10.10">
    <property type="entry name" value="Winged helix-like DNA-binding domain superfamily/Winged helix DNA-binding domain"/>
    <property type="match status" value="1"/>
</dbReference>
<sequence length="557" mass="62893">MSTPQEPVKPETPAAHDSPAPAAADEQKTESQESVDVEKLKEDFQEKARMYLIEQSRHVIIPSFAKWFDMNDIHAIEKKLFPDYFAAENGALFVSSYKSAQTYKHMRDFMINTYRINPIEYLTVTAVRRNLAGDVGSVIRIHRFLEKWGLINYQIDPNTKPSLVGPQYTGHFQITLDTPKGLTPFVPESVSGATPKNEAEDAMDVTSDNNTAVPKVAVKEEEDENAAIPLNMEITRNIFDNSKSQKTLSSVSFYCSETANDISDVRYHNLKSKVSIGGSLGPSVISKDCYEQGLFPLNFTASDFIKLDRATAGSEWTQQETLLLLEGVEMYGSCESNPQSLFINSNGQWDKISEHVATKTRSECLTRFLQLPIEDKYLQNVAKPEKTGVVGEGIPRDTIILEVVSKLIETNQGRDILKQNGKEKLEESIQSQSNLINQVIELTLEKFEAKMKVLDRLEADLVKTENLLNLQRKQVLVERWLNFEKLSKFKKQTNNPDLEELLDDLLTPINIKEVNENFNKTNLEDASEVSAVQKKDQIAEDMPISVVEPKAYLSWSV</sequence>
<dbReference type="Pfam" id="PF16495">
    <property type="entry name" value="SWIRM-assoc_1"/>
    <property type="match status" value="1"/>
</dbReference>
<evidence type="ECO:0000256" key="2">
    <source>
        <dbReference type="ARBA" id="ARBA00023125"/>
    </source>
</evidence>
<keyword evidence="5" id="KW-0175">Coiled coil</keyword>
<dbReference type="SUPFAM" id="SSF46689">
    <property type="entry name" value="Homeodomain-like"/>
    <property type="match status" value="2"/>
</dbReference>
<dbReference type="GO" id="GO:0045893">
    <property type="term" value="P:positive regulation of DNA-templated transcription"/>
    <property type="evidence" value="ECO:0007669"/>
    <property type="project" value="TreeGrafter"/>
</dbReference>
<dbReference type="PANTHER" id="PTHR12802">
    <property type="entry name" value="SWI/SNF COMPLEX-RELATED"/>
    <property type="match status" value="1"/>
</dbReference>
<dbReference type="FunFam" id="1.10.10.10:FF:000020">
    <property type="entry name" value="SWI/SNF complex subunit SMARCC2 isoform c"/>
    <property type="match status" value="1"/>
</dbReference>
<feature type="domain" description="Myb-like" evidence="7">
    <location>
        <begin position="314"/>
        <end position="372"/>
    </location>
</feature>
<evidence type="ECO:0000259" key="7">
    <source>
        <dbReference type="PROSITE" id="PS50090"/>
    </source>
</evidence>
<dbReference type="GeneID" id="88171555"/>
<dbReference type="InterPro" id="IPR009057">
    <property type="entry name" value="Homeodomain-like_sf"/>
</dbReference>
<evidence type="ECO:0000256" key="1">
    <source>
        <dbReference type="ARBA" id="ARBA00023015"/>
    </source>
</evidence>